<dbReference type="Gene3D" id="1.20.120.740">
    <property type="entry name" value="YgfB uncharacterised protein family UPF0149, PF03695"/>
    <property type="match status" value="1"/>
</dbReference>
<dbReference type="Gene3D" id="3.10.450.50">
    <property type="match status" value="1"/>
</dbReference>
<name>A0A512HA78_9PROT</name>
<dbReference type="InterPro" id="IPR011978">
    <property type="entry name" value="YgfB-like"/>
</dbReference>
<evidence type="ECO:0000313" key="2">
    <source>
        <dbReference type="Proteomes" id="UP000321567"/>
    </source>
</evidence>
<gene>
    <name evidence="1" type="ORF">ROR02_24700</name>
</gene>
<dbReference type="SUPFAM" id="SSF101327">
    <property type="entry name" value="YgfB-like"/>
    <property type="match status" value="1"/>
</dbReference>
<sequence length="229" mass="24075">MSPAHSDLHDDPVLTALDEALRAGGGPVMSLSELDGFLTALAVGPERVPPAEWLPLLWDGAGPHFSTPAAAGRFVEALLARVNAILLGLEDDPDRYMPVLAHGDDGALVADDWAEGFLDGMSLRPEAWAPLIADEDAGLLLAPILSLCTDEQGRHLLVEDGETDEFLETTAATLIGPCTAAIQDYWRSRRQAGPAPEAFTPPPVARNAPCPCGSGKKYKRCCGAAAASS</sequence>
<dbReference type="Pfam" id="PF02810">
    <property type="entry name" value="SEC-C"/>
    <property type="match status" value="1"/>
</dbReference>
<keyword evidence="2" id="KW-1185">Reference proteome</keyword>
<comment type="caution">
    <text evidence="1">The sequence shown here is derived from an EMBL/GenBank/DDBJ whole genome shotgun (WGS) entry which is preliminary data.</text>
</comment>
<dbReference type="AlphaFoldDB" id="A0A512HA78"/>
<reference evidence="1 2" key="1">
    <citation type="submission" date="2019-07" db="EMBL/GenBank/DDBJ databases">
        <title>Whole genome shotgun sequence of Rhodospirillum oryzae NBRC 107573.</title>
        <authorList>
            <person name="Hosoyama A."/>
            <person name="Uohara A."/>
            <person name="Ohji S."/>
            <person name="Ichikawa N."/>
        </authorList>
    </citation>
    <scope>NUCLEOTIDE SEQUENCE [LARGE SCALE GENOMIC DNA]</scope>
    <source>
        <strain evidence="1 2">NBRC 107573</strain>
    </source>
</reference>
<dbReference type="RefSeq" id="WP_147164355.1">
    <property type="nucleotide sequence ID" value="NZ_BJZO01000072.1"/>
</dbReference>
<accession>A0A512HA78</accession>
<dbReference type="Proteomes" id="UP000321567">
    <property type="component" value="Unassembled WGS sequence"/>
</dbReference>
<dbReference type="SUPFAM" id="SSF103642">
    <property type="entry name" value="Sec-C motif"/>
    <property type="match status" value="1"/>
</dbReference>
<evidence type="ECO:0000313" key="1">
    <source>
        <dbReference type="EMBL" id="GEO82339.1"/>
    </source>
</evidence>
<dbReference type="InterPro" id="IPR004027">
    <property type="entry name" value="SEC_C_motif"/>
</dbReference>
<evidence type="ECO:0008006" key="3">
    <source>
        <dbReference type="Google" id="ProtNLM"/>
    </source>
</evidence>
<proteinExistence type="predicted"/>
<protein>
    <recommendedName>
        <fullName evidence="3">YecA family protein</fullName>
    </recommendedName>
</protein>
<dbReference type="NCBIfam" id="TIGR02292">
    <property type="entry name" value="ygfB_yecA"/>
    <property type="match status" value="1"/>
</dbReference>
<dbReference type="Pfam" id="PF03695">
    <property type="entry name" value="UPF0149"/>
    <property type="match status" value="1"/>
</dbReference>
<organism evidence="1 2">
    <name type="scientific">Pararhodospirillum oryzae</name>
    <dbReference type="NCBI Taxonomy" id="478448"/>
    <lineage>
        <taxon>Bacteria</taxon>
        <taxon>Pseudomonadati</taxon>
        <taxon>Pseudomonadota</taxon>
        <taxon>Alphaproteobacteria</taxon>
        <taxon>Rhodospirillales</taxon>
        <taxon>Rhodospirillaceae</taxon>
        <taxon>Pararhodospirillum</taxon>
    </lineage>
</organism>
<dbReference type="OrthoDB" id="1551443at2"/>
<dbReference type="InterPro" id="IPR036255">
    <property type="entry name" value="YgfB-like_sf"/>
</dbReference>
<dbReference type="EMBL" id="BJZO01000072">
    <property type="protein sequence ID" value="GEO82339.1"/>
    <property type="molecule type" value="Genomic_DNA"/>
</dbReference>